<dbReference type="EMBL" id="CAMXCT020000313">
    <property type="protein sequence ID" value="CAL1130375.1"/>
    <property type="molecule type" value="Genomic_DNA"/>
</dbReference>
<dbReference type="GO" id="GO:0005829">
    <property type="term" value="C:cytosol"/>
    <property type="evidence" value="ECO:0007669"/>
    <property type="project" value="TreeGrafter"/>
</dbReference>
<gene>
    <name evidence="4" type="ORF">C1SCF055_LOCUS5179</name>
</gene>
<evidence type="ECO:0000313" key="6">
    <source>
        <dbReference type="Proteomes" id="UP001152797"/>
    </source>
</evidence>
<sequence>MLRSLVFLLLEVAVGSKIPTILWGQKPDRLYLSFPLKDVREPEVELEERRLYFKGISQGHQYEVDLKLLRGINVSTSKYDMGEKAVSFDLPKLANEPCWKRLTRSKKMQAFIKKDNQRLYPEECYRQMLQWREVRATDGATDGALGNPGKSWEYG</sequence>
<dbReference type="EMBL" id="CAMXCT030000313">
    <property type="protein sequence ID" value="CAL4764312.1"/>
    <property type="molecule type" value="Genomic_DNA"/>
</dbReference>
<feature type="signal peptide" evidence="2">
    <location>
        <begin position="1"/>
        <end position="24"/>
    </location>
</feature>
<keyword evidence="6" id="KW-1185">Reference proteome</keyword>
<protein>
    <submittedName>
        <fullName evidence="5">Co-chaperone protein p23-1 (Bnp23-1)</fullName>
    </submittedName>
</protein>
<evidence type="ECO:0000313" key="5">
    <source>
        <dbReference type="EMBL" id="CAL4764312.1"/>
    </source>
</evidence>
<evidence type="ECO:0000256" key="1">
    <source>
        <dbReference type="ARBA" id="ARBA00025733"/>
    </source>
</evidence>
<dbReference type="PROSITE" id="PS51203">
    <property type="entry name" value="CS"/>
    <property type="match status" value="1"/>
</dbReference>
<comment type="similarity">
    <text evidence="1">Belongs to the p23/wos2 family.</text>
</comment>
<proteinExistence type="inferred from homology"/>
<dbReference type="GO" id="GO:0051131">
    <property type="term" value="P:chaperone-mediated protein complex assembly"/>
    <property type="evidence" value="ECO:0007669"/>
    <property type="project" value="TreeGrafter"/>
</dbReference>
<accession>A0A9P1FJN4</accession>
<dbReference type="Proteomes" id="UP001152797">
    <property type="component" value="Unassembled WGS sequence"/>
</dbReference>
<dbReference type="EMBL" id="CAMXCT010000313">
    <property type="protein sequence ID" value="CAI3977000.1"/>
    <property type="molecule type" value="Genomic_DNA"/>
</dbReference>
<organism evidence="4">
    <name type="scientific">Cladocopium goreaui</name>
    <dbReference type="NCBI Taxonomy" id="2562237"/>
    <lineage>
        <taxon>Eukaryota</taxon>
        <taxon>Sar</taxon>
        <taxon>Alveolata</taxon>
        <taxon>Dinophyceae</taxon>
        <taxon>Suessiales</taxon>
        <taxon>Symbiodiniaceae</taxon>
        <taxon>Cladocopium</taxon>
    </lineage>
</organism>
<reference evidence="4" key="1">
    <citation type="submission" date="2022-10" db="EMBL/GenBank/DDBJ databases">
        <authorList>
            <person name="Chen Y."/>
            <person name="Dougan E. K."/>
            <person name="Chan C."/>
            <person name="Rhodes N."/>
            <person name="Thang M."/>
        </authorList>
    </citation>
    <scope>NUCLEOTIDE SEQUENCE</scope>
</reference>
<reference evidence="5 6" key="2">
    <citation type="submission" date="2024-05" db="EMBL/GenBank/DDBJ databases">
        <authorList>
            <person name="Chen Y."/>
            <person name="Shah S."/>
            <person name="Dougan E. K."/>
            <person name="Thang M."/>
            <person name="Chan C."/>
        </authorList>
    </citation>
    <scope>NUCLEOTIDE SEQUENCE [LARGE SCALE GENOMIC DNA]</scope>
</reference>
<dbReference type="AlphaFoldDB" id="A0A9P1FJN4"/>
<name>A0A9P1FJN4_9DINO</name>
<dbReference type="GO" id="GO:0006457">
    <property type="term" value="P:protein folding"/>
    <property type="evidence" value="ECO:0007669"/>
    <property type="project" value="TreeGrafter"/>
</dbReference>
<feature type="chain" id="PRO_5043271954" evidence="2">
    <location>
        <begin position="25"/>
        <end position="155"/>
    </location>
</feature>
<keyword evidence="2" id="KW-0732">Signal</keyword>
<dbReference type="GO" id="GO:0051879">
    <property type="term" value="F:Hsp90 protein binding"/>
    <property type="evidence" value="ECO:0007669"/>
    <property type="project" value="InterPro"/>
</dbReference>
<dbReference type="GO" id="GO:0005634">
    <property type="term" value="C:nucleus"/>
    <property type="evidence" value="ECO:0007669"/>
    <property type="project" value="TreeGrafter"/>
</dbReference>
<evidence type="ECO:0000256" key="2">
    <source>
        <dbReference type="SAM" id="SignalP"/>
    </source>
</evidence>
<dbReference type="GO" id="GO:0051087">
    <property type="term" value="F:protein-folding chaperone binding"/>
    <property type="evidence" value="ECO:0007669"/>
    <property type="project" value="TreeGrafter"/>
</dbReference>
<dbReference type="OrthoDB" id="1564555at2759"/>
<dbReference type="PANTHER" id="PTHR22932">
    <property type="entry name" value="TELOMERASE-BINDING PROTEIN P23 HSP90 CO-CHAPERONE"/>
    <property type="match status" value="1"/>
</dbReference>
<dbReference type="PANTHER" id="PTHR22932:SF1">
    <property type="entry name" value="CO-CHAPERONE PROTEIN DAF-41"/>
    <property type="match status" value="1"/>
</dbReference>
<dbReference type="InterPro" id="IPR007052">
    <property type="entry name" value="CS_dom"/>
</dbReference>
<dbReference type="SUPFAM" id="SSF49764">
    <property type="entry name" value="HSP20-like chaperones"/>
    <property type="match status" value="1"/>
</dbReference>
<dbReference type="InterPro" id="IPR045250">
    <property type="entry name" value="p23-like"/>
</dbReference>
<evidence type="ECO:0000259" key="3">
    <source>
        <dbReference type="PROSITE" id="PS51203"/>
    </source>
</evidence>
<feature type="domain" description="CS" evidence="3">
    <location>
        <begin position="16"/>
        <end position="103"/>
    </location>
</feature>
<dbReference type="Gene3D" id="2.60.40.790">
    <property type="match status" value="1"/>
</dbReference>
<dbReference type="InterPro" id="IPR008978">
    <property type="entry name" value="HSP20-like_chaperone"/>
</dbReference>
<evidence type="ECO:0000313" key="4">
    <source>
        <dbReference type="EMBL" id="CAI3977000.1"/>
    </source>
</evidence>
<dbReference type="Pfam" id="PF04969">
    <property type="entry name" value="CS"/>
    <property type="match status" value="1"/>
</dbReference>
<comment type="caution">
    <text evidence="4">The sequence shown here is derived from an EMBL/GenBank/DDBJ whole genome shotgun (WGS) entry which is preliminary data.</text>
</comment>